<evidence type="ECO:0000259" key="3">
    <source>
        <dbReference type="PROSITE" id="PS50977"/>
    </source>
</evidence>
<dbReference type="Proteomes" id="UP001519287">
    <property type="component" value="Unassembled WGS sequence"/>
</dbReference>
<name>A0ABS4IQ56_9BACL</name>
<dbReference type="PROSITE" id="PS50977">
    <property type="entry name" value="HTH_TETR_2"/>
    <property type="match status" value="1"/>
</dbReference>
<evidence type="ECO:0000313" key="5">
    <source>
        <dbReference type="Proteomes" id="UP001519287"/>
    </source>
</evidence>
<keyword evidence="1 2" id="KW-0238">DNA-binding</keyword>
<dbReference type="SUPFAM" id="SSF46689">
    <property type="entry name" value="Homeodomain-like"/>
    <property type="match status" value="1"/>
</dbReference>
<sequence>MTLEKVAQYADCSKGVVTYYFKNKDNLMIEAFKAFLAYYGVKINSELQNTMNAEEMIKVTLKHILPTESDAAQGAINVSDLEGVERMHIPHEDQAKLFLHFFSRAVLDRKLQEVVSAGYMKDIQGIVKILDYGNMMGQMKVNDSQSAAYGLLAMVVGLSFFRVANIQPINSEDNRYICEDYVRTFST</sequence>
<evidence type="ECO:0000256" key="2">
    <source>
        <dbReference type="PROSITE-ProRule" id="PRU00335"/>
    </source>
</evidence>
<keyword evidence="5" id="KW-1185">Reference proteome</keyword>
<evidence type="ECO:0000256" key="1">
    <source>
        <dbReference type="ARBA" id="ARBA00023125"/>
    </source>
</evidence>
<comment type="caution">
    <text evidence="4">The sequence shown here is derived from an EMBL/GenBank/DDBJ whole genome shotgun (WGS) entry which is preliminary data.</text>
</comment>
<protein>
    <submittedName>
        <fullName evidence="4">TetR/AcrR family transcriptional repressor of bet genes</fullName>
    </submittedName>
</protein>
<dbReference type="Gene3D" id="1.10.357.10">
    <property type="entry name" value="Tetracycline Repressor, domain 2"/>
    <property type="match status" value="1"/>
</dbReference>
<evidence type="ECO:0000313" key="4">
    <source>
        <dbReference type="EMBL" id="MBP1989660.1"/>
    </source>
</evidence>
<gene>
    <name evidence="4" type="ORF">J2Z66_001258</name>
</gene>
<proteinExistence type="predicted"/>
<organism evidence="4 5">
    <name type="scientific">Paenibacillus eucommiae</name>
    <dbReference type="NCBI Taxonomy" id="1355755"/>
    <lineage>
        <taxon>Bacteria</taxon>
        <taxon>Bacillati</taxon>
        <taxon>Bacillota</taxon>
        <taxon>Bacilli</taxon>
        <taxon>Bacillales</taxon>
        <taxon>Paenibacillaceae</taxon>
        <taxon>Paenibacillus</taxon>
    </lineage>
</organism>
<reference evidence="4 5" key="1">
    <citation type="submission" date="2021-03" db="EMBL/GenBank/DDBJ databases">
        <title>Genomic Encyclopedia of Type Strains, Phase IV (KMG-IV): sequencing the most valuable type-strain genomes for metagenomic binning, comparative biology and taxonomic classification.</title>
        <authorList>
            <person name="Goeker M."/>
        </authorList>
    </citation>
    <scope>NUCLEOTIDE SEQUENCE [LARGE SCALE GENOMIC DNA]</scope>
    <source>
        <strain evidence="4 5">DSM 26048</strain>
    </source>
</reference>
<feature type="domain" description="HTH tetR-type" evidence="3">
    <location>
        <begin position="1"/>
        <end position="39"/>
    </location>
</feature>
<feature type="DNA-binding region" description="H-T-H motif" evidence="2">
    <location>
        <begin position="2"/>
        <end position="21"/>
    </location>
</feature>
<accession>A0ABS4IQ56</accession>
<dbReference type="EMBL" id="JAGGLB010000003">
    <property type="protein sequence ID" value="MBP1989660.1"/>
    <property type="molecule type" value="Genomic_DNA"/>
</dbReference>
<dbReference type="InterPro" id="IPR009057">
    <property type="entry name" value="Homeodomain-like_sf"/>
</dbReference>
<dbReference type="InterPro" id="IPR001647">
    <property type="entry name" value="HTH_TetR"/>
</dbReference>